<gene>
    <name evidence="2" type="ORF">MtrunA17_Chr8g0377721</name>
</gene>
<dbReference type="FunFam" id="3.80.10.10:FF:000930">
    <property type="entry name" value="F-box/LRR-repeat protein 20"/>
    <property type="match status" value="1"/>
</dbReference>
<accession>A0A396GV72</accession>
<dbReference type="SUPFAM" id="SSF52047">
    <property type="entry name" value="RNI-like"/>
    <property type="match status" value="1"/>
</dbReference>
<name>A0A396GV72_MEDTR</name>
<feature type="domain" description="F-box/LRR-repeat protein 15-like leucin rich repeat" evidence="1">
    <location>
        <begin position="7"/>
        <end position="87"/>
    </location>
</feature>
<dbReference type="AlphaFoldDB" id="A0A396GV72"/>
<reference evidence="3" key="1">
    <citation type="journal article" date="2018" name="Nat. Plants">
        <title>Whole-genome landscape of Medicago truncatula symbiotic genes.</title>
        <authorList>
            <person name="Pecrix Y."/>
            <person name="Staton S.E."/>
            <person name="Sallet E."/>
            <person name="Lelandais-Briere C."/>
            <person name="Moreau S."/>
            <person name="Carrere S."/>
            <person name="Blein T."/>
            <person name="Jardinaud M.F."/>
            <person name="Latrasse D."/>
            <person name="Zouine M."/>
            <person name="Zahm M."/>
            <person name="Kreplak J."/>
            <person name="Mayjonade B."/>
            <person name="Satge C."/>
            <person name="Perez M."/>
            <person name="Cauet S."/>
            <person name="Marande W."/>
            <person name="Chantry-Darmon C."/>
            <person name="Lopez-Roques C."/>
            <person name="Bouchez O."/>
            <person name="Berard A."/>
            <person name="Debelle F."/>
            <person name="Munos S."/>
            <person name="Bendahmane A."/>
            <person name="Berges H."/>
            <person name="Niebel A."/>
            <person name="Buitink J."/>
            <person name="Frugier F."/>
            <person name="Benhamed M."/>
            <person name="Crespi M."/>
            <person name="Gouzy J."/>
            <person name="Gamas P."/>
        </authorList>
    </citation>
    <scope>NUCLEOTIDE SEQUENCE [LARGE SCALE GENOMIC DNA]</scope>
    <source>
        <strain evidence="3">cv. Jemalong A17</strain>
    </source>
</reference>
<protein>
    <submittedName>
        <fullName evidence="2">Putative leucine-rich repeat domain, L domain-containing protein</fullName>
    </submittedName>
</protein>
<dbReference type="Proteomes" id="UP000265566">
    <property type="component" value="Chromosome 8"/>
</dbReference>
<evidence type="ECO:0000313" key="3">
    <source>
        <dbReference type="Proteomes" id="UP000265566"/>
    </source>
</evidence>
<comment type="caution">
    <text evidence="2">The sequence shown here is derived from an EMBL/GenBank/DDBJ whole genome shotgun (WGS) entry which is preliminary data.</text>
</comment>
<sequence>MIFDVPKLEVLDLSYTRVDDKTLYAIAKSCRGLLQLLLQNCCDVTEKGVERVVENCTQLREINLRNCHKVDANVVTSMITSRPLLRKIIVMS</sequence>
<dbReference type="Gramene" id="rna48965">
    <property type="protein sequence ID" value="RHN42517.1"/>
    <property type="gene ID" value="gene48965"/>
</dbReference>
<dbReference type="EMBL" id="PSQE01000008">
    <property type="protein sequence ID" value="RHN42517.1"/>
    <property type="molecule type" value="Genomic_DNA"/>
</dbReference>
<dbReference type="PANTHER" id="PTHR13318">
    <property type="entry name" value="PARTNER OF PAIRED, ISOFORM B-RELATED"/>
    <property type="match status" value="1"/>
</dbReference>
<dbReference type="InterPro" id="IPR032675">
    <property type="entry name" value="LRR_dom_sf"/>
</dbReference>
<dbReference type="PANTHER" id="PTHR13318:SF106">
    <property type="entry name" value="F-BOX_LRR-REPEAT PROTEIN 2"/>
    <property type="match status" value="1"/>
</dbReference>
<evidence type="ECO:0000259" key="1">
    <source>
        <dbReference type="Pfam" id="PF25372"/>
    </source>
</evidence>
<dbReference type="InterPro" id="IPR057207">
    <property type="entry name" value="FBXL15_LRR"/>
</dbReference>
<evidence type="ECO:0000313" key="2">
    <source>
        <dbReference type="EMBL" id="RHN42517.1"/>
    </source>
</evidence>
<dbReference type="Pfam" id="PF25372">
    <property type="entry name" value="DUF7885"/>
    <property type="match status" value="1"/>
</dbReference>
<dbReference type="Gene3D" id="3.80.10.10">
    <property type="entry name" value="Ribonuclease Inhibitor"/>
    <property type="match status" value="1"/>
</dbReference>
<organism evidence="2 3">
    <name type="scientific">Medicago truncatula</name>
    <name type="common">Barrel medic</name>
    <name type="synonym">Medicago tribuloides</name>
    <dbReference type="NCBI Taxonomy" id="3880"/>
    <lineage>
        <taxon>Eukaryota</taxon>
        <taxon>Viridiplantae</taxon>
        <taxon>Streptophyta</taxon>
        <taxon>Embryophyta</taxon>
        <taxon>Tracheophyta</taxon>
        <taxon>Spermatophyta</taxon>
        <taxon>Magnoliopsida</taxon>
        <taxon>eudicotyledons</taxon>
        <taxon>Gunneridae</taxon>
        <taxon>Pentapetalae</taxon>
        <taxon>rosids</taxon>
        <taxon>fabids</taxon>
        <taxon>Fabales</taxon>
        <taxon>Fabaceae</taxon>
        <taxon>Papilionoideae</taxon>
        <taxon>50 kb inversion clade</taxon>
        <taxon>NPAAA clade</taxon>
        <taxon>Hologalegina</taxon>
        <taxon>IRL clade</taxon>
        <taxon>Trifolieae</taxon>
        <taxon>Medicago</taxon>
    </lineage>
</organism>
<proteinExistence type="predicted"/>